<dbReference type="Proteomes" id="UP000246005">
    <property type="component" value="Unassembled WGS sequence"/>
</dbReference>
<organism evidence="2 3">
    <name type="scientific">Lentzea atacamensis</name>
    <dbReference type="NCBI Taxonomy" id="531938"/>
    <lineage>
        <taxon>Bacteria</taxon>
        <taxon>Bacillati</taxon>
        <taxon>Actinomycetota</taxon>
        <taxon>Actinomycetes</taxon>
        <taxon>Pseudonocardiales</taxon>
        <taxon>Pseudonocardiaceae</taxon>
        <taxon>Lentzea</taxon>
    </lineage>
</organism>
<feature type="transmembrane region" description="Helical" evidence="1">
    <location>
        <begin position="38"/>
        <end position="61"/>
    </location>
</feature>
<reference evidence="2 3" key="1">
    <citation type="submission" date="2018-05" db="EMBL/GenBank/DDBJ databases">
        <title>Genomic Encyclopedia of Type Strains, Phase IV (KMG-IV): sequencing the most valuable type-strain genomes for metagenomic binning, comparative biology and taxonomic classification.</title>
        <authorList>
            <person name="Goeker M."/>
        </authorList>
    </citation>
    <scope>NUCLEOTIDE SEQUENCE [LARGE SCALE GENOMIC DNA]</scope>
    <source>
        <strain evidence="2 3">DSM 45480</strain>
    </source>
</reference>
<dbReference type="InterPro" id="IPR021401">
    <property type="entry name" value="DUF3040"/>
</dbReference>
<evidence type="ECO:0000313" key="3">
    <source>
        <dbReference type="Proteomes" id="UP000246005"/>
    </source>
</evidence>
<proteinExistence type="predicted"/>
<name>A0A316HVW5_9PSEU</name>
<feature type="transmembrane region" description="Helical" evidence="1">
    <location>
        <begin position="67"/>
        <end position="87"/>
    </location>
</feature>
<evidence type="ECO:0000313" key="2">
    <source>
        <dbReference type="EMBL" id="PWK84826.1"/>
    </source>
</evidence>
<comment type="caution">
    <text evidence="2">The sequence shown here is derived from an EMBL/GenBank/DDBJ whole genome shotgun (WGS) entry which is preliminary data.</text>
</comment>
<dbReference type="AlphaFoldDB" id="A0A316HVW5"/>
<keyword evidence="1" id="KW-1133">Transmembrane helix</keyword>
<dbReference type="RefSeq" id="WP_109638344.1">
    <property type="nucleotide sequence ID" value="NZ_QGHB01000007.1"/>
</dbReference>
<sequence>MGLAEHEKRELDAIEQHLAQEDPAFATKLSSPRWHLRLSGTALFVIGLLTTYVAGLTLLAAGVTVSSWPVIAIGAAVTAIFPMKVALRAMREQASPDSPSG</sequence>
<evidence type="ECO:0000256" key="1">
    <source>
        <dbReference type="SAM" id="Phobius"/>
    </source>
</evidence>
<keyword evidence="1" id="KW-0812">Transmembrane</keyword>
<protein>
    <recommendedName>
        <fullName evidence="4">DUF3040 domain-containing protein</fullName>
    </recommendedName>
</protein>
<evidence type="ECO:0008006" key="4">
    <source>
        <dbReference type="Google" id="ProtNLM"/>
    </source>
</evidence>
<keyword evidence="1" id="KW-0472">Membrane</keyword>
<dbReference type="EMBL" id="QGHB01000007">
    <property type="protein sequence ID" value="PWK84826.1"/>
    <property type="molecule type" value="Genomic_DNA"/>
</dbReference>
<dbReference type="Pfam" id="PF11239">
    <property type="entry name" value="DUF3040"/>
    <property type="match status" value="1"/>
</dbReference>
<gene>
    <name evidence="2" type="ORF">C8D88_10733</name>
</gene>
<accession>A0A316HVW5</accession>